<sequence>MALRAAPDWHEAAQTLVDGCCLLPDDEARVAWLEQLCRALGDPLYPAFLRVLCLVGEQGEAAAQRAVAATLNQALASGRLPAGPQAAWGAPGGGASRRQGPIEFLCARYLQPSGTLSASAFDRAARALLGLMAQDAGAHARYRARLEAAAQDPLEGAWSRADRAALQALAAAWGPGAAPGAAVDAFLQAARAGSGGLAALPGFAAFGPPGRR</sequence>
<dbReference type="Proteomes" id="UP001041814">
    <property type="component" value="Unassembled WGS sequence"/>
</dbReference>
<protein>
    <submittedName>
        <fullName evidence="1">Uncharacterized protein</fullName>
    </submittedName>
</protein>
<reference evidence="1" key="1">
    <citation type="submission" date="2017-08" db="EMBL/GenBank/DDBJ databases">
        <authorList>
            <person name="Imhoff J.F."/>
            <person name="Rahn T."/>
            <person name="Kuenzel S."/>
            <person name="Neulinger S.C."/>
        </authorList>
    </citation>
    <scope>NUCLEOTIDE SEQUENCE</scope>
    <source>
        <strain evidence="1">IM 151</strain>
    </source>
</reference>
<gene>
    <name evidence="1" type="ORF">CKO43_24120</name>
</gene>
<name>A0ABS1E1X0_RUBGE</name>
<accession>A0ABS1E1X0</accession>
<reference evidence="1" key="2">
    <citation type="journal article" date="2020" name="Microorganisms">
        <title>Osmotic Adaptation and Compatible Solute Biosynthesis of Phototrophic Bacteria as Revealed from Genome Analyses.</title>
        <authorList>
            <person name="Imhoff J.F."/>
            <person name="Rahn T."/>
            <person name="Kunzel S."/>
            <person name="Keller A."/>
            <person name="Neulinger S.C."/>
        </authorList>
    </citation>
    <scope>NUCLEOTIDE SEQUENCE</scope>
    <source>
        <strain evidence="1">IM 151</strain>
    </source>
</reference>
<evidence type="ECO:0000313" key="1">
    <source>
        <dbReference type="EMBL" id="MBK1715838.1"/>
    </source>
</evidence>
<comment type="caution">
    <text evidence="1">The sequence shown here is derived from an EMBL/GenBank/DDBJ whole genome shotgun (WGS) entry which is preliminary data.</text>
</comment>
<keyword evidence="2" id="KW-1185">Reference proteome</keyword>
<proteinExistence type="predicted"/>
<evidence type="ECO:0000313" key="2">
    <source>
        <dbReference type="Proteomes" id="UP001041814"/>
    </source>
</evidence>
<dbReference type="EMBL" id="NRRU01000164">
    <property type="protein sequence ID" value="MBK1715838.1"/>
    <property type="molecule type" value="Genomic_DNA"/>
</dbReference>
<dbReference type="RefSeq" id="WP_200380291.1">
    <property type="nucleotide sequence ID" value="NZ_NRRU01000164.1"/>
</dbReference>
<organism evidence="1 2">
    <name type="scientific">Rubrivivax gelatinosus</name>
    <name type="common">Rhodocyclus gelatinosus</name>
    <name type="synonym">Rhodopseudomonas gelatinosa</name>
    <dbReference type="NCBI Taxonomy" id="28068"/>
    <lineage>
        <taxon>Bacteria</taxon>
        <taxon>Pseudomonadati</taxon>
        <taxon>Pseudomonadota</taxon>
        <taxon>Betaproteobacteria</taxon>
        <taxon>Burkholderiales</taxon>
        <taxon>Sphaerotilaceae</taxon>
        <taxon>Rubrivivax</taxon>
    </lineage>
</organism>